<dbReference type="Proteomes" id="UP001597400">
    <property type="component" value="Unassembled WGS sequence"/>
</dbReference>
<accession>A0ABW4U093</accession>
<dbReference type="RefSeq" id="WP_380930576.1">
    <property type="nucleotide sequence ID" value="NZ_JBHUGS010000003.1"/>
</dbReference>
<evidence type="ECO:0008006" key="3">
    <source>
        <dbReference type="Google" id="ProtNLM"/>
    </source>
</evidence>
<keyword evidence="2" id="KW-1185">Reference proteome</keyword>
<evidence type="ECO:0000313" key="2">
    <source>
        <dbReference type="Proteomes" id="UP001597400"/>
    </source>
</evidence>
<evidence type="ECO:0000313" key="1">
    <source>
        <dbReference type="EMBL" id="MFD1951723.1"/>
    </source>
</evidence>
<gene>
    <name evidence="1" type="ORF">ACFSGX_13185</name>
</gene>
<sequence length="324" mass="36031">MSEPLILVHGNCQAHVLAAVLAASGAGTVCILHRVYGFRPSCFGVQPFILSMEEAPATAERISGYGRPVVLVEQATPLAPPLPADYLPGVPRIRFPHVQLQSWWPQNPDEQTPDRLRRFWNLDLASLRRSEAAAGLDTALSAYIEQSAAERPLFWMPVHPDLGVMRRLYGIICDGLRQFGDYGAENTLSSMPEMLDFYCEHPLRDDVVRGLGLSWAQDGWYRAWSEAVAAHRRGDDMASCALHEQLLEQPDMSKHVWGSYGTALLSIGRNEDAHRAFGAAHRAFPHNSNYRALWVQTLSPTAIGSAEEPLIDMIADIYDPYRNG</sequence>
<comment type="caution">
    <text evidence="1">The sequence shown here is derived from an EMBL/GenBank/DDBJ whole genome shotgun (WGS) entry which is preliminary data.</text>
</comment>
<protein>
    <recommendedName>
        <fullName evidence="3">Polysaccharide biosynthesis enzyme WcbI domain-containing protein</fullName>
    </recommendedName>
</protein>
<name>A0ABW4U093_9SPHN</name>
<proteinExistence type="predicted"/>
<organism evidence="1 2">
    <name type="scientific">Sphingomonas arantia</name>
    <dbReference type="NCBI Taxonomy" id="1460676"/>
    <lineage>
        <taxon>Bacteria</taxon>
        <taxon>Pseudomonadati</taxon>
        <taxon>Pseudomonadota</taxon>
        <taxon>Alphaproteobacteria</taxon>
        <taxon>Sphingomonadales</taxon>
        <taxon>Sphingomonadaceae</taxon>
        <taxon>Sphingomonas</taxon>
    </lineage>
</organism>
<reference evidence="2" key="1">
    <citation type="journal article" date="2019" name="Int. J. Syst. Evol. Microbiol.">
        <title>The Global Catalogue of Microorganisms (GCM) 10K type strain sequencing project: providing services to taxonomists for standard genome sequencing and annotation.</title>
        <authorList>
            <consortium name="The Broad Institute Genomics Platform"/>
            <consortium name="The Broad Institute Genome Sequencing Center for Infectious Disease"/>
            <person name="Wu L."/>
            <person name="Ma J."/>
        </authorList>
    </citation>
    <scope>NUCLEOTIDE SEQUENCE [LARGE SCALE GENOMIC DNA]</scope>
    <source>
        <strain evidence="2">CGMCC 1.12702</strain>
    </source>
</reference>
<dbReference type="EMBL" id="JBHUGS010000003">
    <property type="protein sequence ID" value="MFD1951723.1"/>
    <property type="molecule type" value="Genomic_DNA"/>
</dbReference>